<gene>
    <name evidence="1" type="ORF">OESDEN_20477</name>
</gene>
<dbReference type="Proteomes" id="UP000053660">
    <property type="component" value="Unassembled WGS sequence"/>
</dbReference>
<reference evidence="1 2" key="1">
    <citation type="submission" date="2014-03" db="EMBL/GenBank/DDBJ databases">
        <title>Draft genome of the hookworm Oesophagostomum dentatum.</title>
        <authorList>
            <person name="Mitreva M."/>
        </authorList>
    </citation>
    <scope>NUCLEOTIDE SEQUENCE [LARGE SCALE GENOMIC DNA]</scope>
    <source>
        <strain evidence="1 2">OD-Hann</strain>
    </source>
</reference>
<accession>A0A0B1S3C5</accession>
<dbReference type="EMBL" id="KN602883">
    <property type="protein sequence ID" value="KHJ79863.1"/>
    <property type="molecule type" value="Genomic_DNA"/>
</dbReference>
<dbReference type="OrthoDB" id="5859197at2759"/>
<evidence type="ECO:0000313" key="2">
    <source>
        <dbReference type="Proteomes" id="UP000053660"/>
    </source>
</evidence>
<dbReference type="AlphaFoldDB" id="A0A0B1S3C5"/>
<sequence>MFSKCIVQVLLESPERSFRLLLLLGHVIRSAEKDVVSSSSSETTPLALLALDLISHYASFSLPHQVSCALGGHRSVVSVVASLPVFFLTRASLKISYFSAVIAMTYNNRPAFQLLLEELSEKHLLKFITGAKAGDSKSAVALNKITADCDFDSLLRFYSTQVSDE</sequence>
<proteinExistence type="predicted"/>
<protein>
    <submittedName>
        <fullName evidence="1">Uncharacterized protein</fullName>
    </submittedName>
</protein>
<keyword evidence="2" id="KW-1185">Reference proteome</keyword>
<organism evidence="1 2">
    <name type="scientific">Oesophagostomum dentatum</name>
    <name type="common">Nodular worm</name>
    <dbReference type="NCBI Taxonomy" id="61180"/>
    <lineage>
        <taxon>Eukaryota</taxon>
        <taxon>Metazoa</taxon>
        <taxon>Ecdysozoa</taxon>
        <taxon>Nematoda</taxon>
        <taxon>Chromadorea</taxon>
        <taxon>Rhabditida</taxon>
        <taxon>Rhabditina</taxon>
        <taxon>Rhabditomorpha</taxon>
        <taxon>Strongyloidea</taxon>
        <taxon>Strongylidae</taxon>
        <taxon>Oesophagostomum</taxon>
    </lineage>
</organism>
<evidence type="ECO:0000313" key="1">
    <source>
        <dbReference type="EMBL" id="KHJ79863.1"/>
    </source>
</evidence>
<name>A0A0B1S3C5_OESDE</name>